<proteinExistence type="predicted"/>
<dbReference type="InterPro" id="IPR016181">
    <property type="entry name" value="Acyl_CoA_acyltransferase"/>
</dbReference>
<feature type="compositionally biased region" description="Basic residues" evidence="1">
    <location>
        <begin position="339"/>
        <end position="354"/>
    </location>
</feature>
<accession>A0A1K0ISF8</accession>
<sequence>MPQAPAGPHNVGAGFIWGRALAGSGQQRRHVLGRPADRGAAVAHHHRTLQQDRVVDHCGQQFGLGQAGIGQVQFGIWRFVVAQHFAHRHAQHGVQLAQRGQRRRLFQVFNDFHRFAQPLAGGLDQGERFARLGAAGVMVDGDHGRVLSYRCRAPPLGVGTNAVQINPHYIQDTGPRAASRWCMCPARILRCPKSLQRAPFPMTSTTLSATTPSAGTRKPFTLRDATPADVPAIHAIYAHHVLHGRASFEEAPPSLDEMQLRFAEVHRKGLPYLVAVRDGRGAGLCLCIVLPRTQRLPPCHRGVDLHRPPPRRRGPGPGPAGRTGRPLRDRPLAPDGRRDRLHRRRRRRRFAGRA</sequence>
<gene>
    <name evidence="2" type="ORF">CNECB9_900012</name>
</gene>
<name>A0A1K0ISF8_CUPNE</name>
<reference evidence="2" key="1">
    <citation type="submission" date="2016-09" db="EMBL/GenBank/DDBJ databases">
        <authorList>
            <person name="Capua I."/>
            <person name="De Benedictis P."/>
            <person name="Joannis T."/>
            <person name="Lombin L.H."/>
            <person name="Cattoli G."/>
        </authorList>
    </citation>
    <scope>NUCLEOTIDE SEQUENCE</scope>
    <source>
        <strain evidence="2">B9</strain>
    </source>
</reference>
<dbReference type="Gene3D" id="3.40.630.30">
    <property type="match status" value="1"/>
</dbReference>
<protein>
    <recommendedName>
        <fullName evidence="3">N-acetyltransferase domain-containing protein</fullName>
    </recommendedName>
</protein>
<dbReference type="EMBL" id="FMSH01000541">
    <property type="protein sequence ID" value="SCV02015.1"/>
    <property type="molecule type" value="Genomic_DNA"/>
</dbReference>
<dbReference type="AlphaFoldDB" id="A0A1K0ISF8"/>
<dbReference type="SUPFAM" id="SSF55729">
    <property type="entry name" value="Acyl-CoA N-acyltransferases (Nat)"/>
    <property type="match status" value="1"/>
</dbReference>
<evidence type="ECO:0008006" key="3">
    <source>
        <dbReference type="Google" id="ProtNLM"/>
    </source>
</evidence>
<organism evidence="2">
    <name type="scientific">Cupriavidus necator</name>
    <name type="common">Alcaligenes eutrophus</name>
    <name type="synonym">Ralstonia eutropha</name>
    <dbReference type="NCBI Taxonomy" id="106590"/>
    <lineage>
        <taxon>Bacteria</taxon>
        <taxon>Pseudomonadati</taxon>
        <taxon>Pseudomonadota</taxon>
        <taxon>Betaproteobacteria</taxon>
        <taxon>Burkholderiales</taxon>
        <taxon>Burkholderiaceae</taxon>
        <taxon>Cupriavidus</taxon>
    </lineage>
</organism>
<feature type="compositionally biased region" description="Basic and acidic residues" evidence="1">
    <location>
        <begin position="326"/>
        <end position="338"/>
    </location>
</feature>
<evidence type="ECO:0000313" key="2">
    <source>
        <dbReference type="EMBL" id="SCV02015.1"/>
    </source>
</evidence>
<evidence type="ECO:0000256" key="1">
    <source>
        <dbReference type="SAM" id="MobiDB-lite"/>
    </source>
</evidence>
<feature type="region of interest" description="Disordered" evidence="1">
    <location>
        <begin position="298"/>
        <end position="354"/>
    </location>
</feature>